<keyword evidence="2" id="KW-1185">Reference proteome</keyword>
<evidence type="ECO:0008006" key="3">
    <source>
        <dbReference type="Google" id="ProtNLM"/>
    </source>
</evidence>
<gene>
    <name evidence="1" type="ORF">KAK11_04795</name>
</gene>
<protein>
    <recommendedName>
        <fullName evidence="3">Phage tail protein</fullName>
    </recommendedName>
</protein>
<name>A0ABS5DUT3_9BURK</name>
<reference evidence="1 2" key="1">
    <citation type="submission" date="2021-04" db="EMBL/GenBank/DDBJ databases">
        <title>The genome sequence of type strain Ideonella paludis KCTC 32238.</title>
        <authorList>
            <person name="Liu Y."/>
        </authorList>
    </citation>
    <scope>NUCLEOTIDE SEQUENCE [LARGE SCALE GENOMIC DNA]</scope>
    <source>
        <strain evidence="1 2">KCTC 32238</strain>
    </source>
</reference>
<dbReference type="RefSeq" id="WP_210806804.1">
    <property type="nucleotide sequence ID" value="NZ_JAGQDG010000002.1"/>
</dbReference>
<dbReference type="Proteomes" id="UP000672097">
    <property type="component" value="Unassembled WGS sequence"/>
</dbReference>
<evidence type="ECO:0000313" key="2">
    <source>
        <dbReference type="Proteomes" id="UP000672097"/>
    </source>
</evidence>
<organism evidence="1 2">
    <name type="scientific">Ideonella paludis</name>
    <dbReference type="NCBI Taxonomy" id="1233411"/>
    <lineage>
        <taxon>Bacteria</taxon>
        <taxon>Pseudomonadati</taxon>
        <taxon>Pseudomonadota</taxon>
        <taxon>Betaproteobacteria</taxon>
        <taxon>Burkholderiales</taxon>
        <taxon>Sphaerotilaceae</taxon>
        <taxon>Ideonella</taxon>
    </lineage>
</organism>
<sequence>MNIPPIIAAGDTVWWLDRAFTSAAGGLIASPDYVLTYSLRGPVQSGNVDINGVADGGGWKVTITADQSAALNATATPNVWYWQAVATKGQERVTAGGGTLKVTPNIAGLPTNGIFDGRSKAEQDLAAVRAEISRRISGGATVEYTIGQRSLKKEPMSALVEIEERCLRIVARERKASAAANGLGNPGRLGVRFT</sequence>
<proteinExistence type="predicted"/>
<dbReference type="EMBL" id="JAGQDG010000002">
    <property type="protein sequence ID" value="MBQ0934641.1"/>
    <property type="molecule type" value="Genomic_DNA"/>
</dbReference>
<comment type="caution">
    <text evidence="1">The sequence shown here is derived from an EMBL/GenBank/DDBJ whole genome shotgun (WGS) entry which is preliminary data.</text>
</comment>
<accession>A0ABS5DUT3</accession>
<evidence type="ECO:0000313" key="1">
    <source>
        <dbReference type="EMBL" id="MBQ0934641.1"/>
    </source>
</evidence>